<keyword evidence="10 12" id="KW-1133">Transmembrane helix</keyword>
<evidence type="ECO:0000256" key="9">
    <source>
        <dbReference type="ARBA" id="ARBA00022968"/>
    </source>
</evidence>
<evidence type="ECO:0000256" key="6">
    <source>
        <dbReference type="ARBA" id="ARBA00022679"/>
    </source>
</evidence>
<keyword evidence="7 12" id="KW-0812">Transmembrane</keyword>
<dbReference type="EMBL" id="AZBU02000007">
    <property type="protein sequence ID" value="TKR70759.1"/>
    <property type="molecule type" value="Genomic_DNA"/>
</dbReference>
<dbReference type="GO" id="GO:0016263">
    <property type="term" value="F:glycoprotein-N-acetylgalactosamine 3-beta-galactosyltransferase activity"/>
    <property type="evidence" value="ECO:0007669"/>
    <property type="project" value="UniProtKB-EC"/>
</dbReference>
<keyword evidence="5" id="KW-0328">Glycosyltransferase</keyword>
<feature type="domain" description="Fringe-like glycosyltransferase" evidence="13">
    <location>
        <begin position="124"/>
        <end position="297"/>
    </location>
</feature>
<keyword evidence="8" id="KW-0547">Nucleotide-binding</keyword>
<reference evidence="14 15" key="1">
    <citation type="journal article" date="2015" name="Genome Biol.">
        <title>Comparative genomics of Steinernema reveals deeply conserved gene regulatory networks.</title>
        <authorList>
            <person name="Dillman A.R."/>
            <person name="Macchietto M."/>
            <person name="Porter C.F."/>
            <person name="Rogers A."/>
            <person name="Williams B."/>
            <person name="Antoshechkin I."/>
            <person name="Lee M.M."/>
            <person name="Goodwin Z."/>
            <person name="Lu X."/>
            <person name="Lewis E.E."/>
            <person name="Goodrich-Blair H."/>
            <person name="Stock S.P."/>
            <person name="Adams B.J."/>
            <person name="Sternberg P.W."/>
            <person name="Mortazavi A."/>
        </authorList>
    </citation>
    <scope>NUCLEOTIDE SEQUENCE [LARGE SCALE GENOMIC DNA]</scope>
    <source>
        <strain evidence="14 15">ALL</strain>
    </source>
</reference>
<evidence type="ECO:0000256" key="12">
    <source>
        <dbReference type="SAM" id="Phobius"/>
    </source>
</evidence>
<evidence type="ECO:0000256" key="2">
    <source>
        <dbReference type="ARBA" id="ARBA00004922"/>
    </source>
</evidence>
<evidence type="ECO:0000256" key="8">
    <source>
        <dbReference type="ARBA" id="ARBA00022741"/>
    </source>
</evidence>
<evidence type="ECO:0000256" key="5">
    <source>
        <dbReference type="ARBA" id="ARBA00022676"/>
    </source>
</evidence>
<comment type="caution">
    <text evidence="14">The sequence shown here is derived from an EMBL/GenBank/DDBJ whole genome shotgun (WGS) entry which is preliminary data.</text>
</comment>
<dbReference type="OrthoDB" id="414175at2759"/>
<sequence length="377" mass="43023">MVIRPFNRFGSNGRMWIRPLGLRNLVFCTLALGGLFIGFKIFVFGSNCAAPESATFDLASTTFTSNSTTFALSIVSERTIFTTAQKTLDFKTEEYFRRVYGITTTSESSIHISEAIQSQPTNGSLFCFVITAPLHHEKRVPAVSRTWLKRCDHGEIFTSSQKGLDENIPYRTLFQHLDDSYDALFWKSKLAIQYSYMQISPEFDWYMKADDDSYVIVENLKAFLATLDPSQPYYLGFRLRHPVVRLIDHGYNSGGAGYLLSRKAVEIFSTQLFTNSSICSFNIYEDVGIGKCLEEVNVYPHDTRDSEGRQMFNLFTPGKMIRQADLEAEGQEKWFYDGYLNAGFKAISPDSISFHHVSPDMMDTFEAALYHIRVRQK</sequence>
<dbReference type="PANTHER" id="PTHR23033:SF12">
    <property type="entry name" value="GLYCOPROTEIN-N-ACETYLGALACTOSAMINE 3-BETA-GALACTOSYLTRANSFERASE 1-RELATED"/>
    <property type="match status" value="1"/>
</dbReference>
<evidence type="ECO:0000256" key="3">
    <source>
        <dbReference type="ARBA" id="ARBA00006462"/>
    </source>
</evidence>
<dbReference type="InterPro" id="IPR026050">
    <property type="entry name" value="C1GALT1/C1GALT1_chp1"/>
</dbReference>
<dbReference type="Pfam" id="PF02434">
    <property type="entry name" value="Fringe"/>
    <property type="match status" value="1"/>
</dbReference>
<evidence type="ECO:0000256" key="11">
    <source>
        <dbReference type="ARBA" id="ARBA00023136"/>
    </source>
</evidence>
<evidence type="ECO:0000259" key="13">
    <source>
        <dbReference type="Pfam" id="PF02434"/>
    </source>
</evidence>
<accession>A0A4U5MMI9</accession>
<reference evidence="14 15" key="2">
    <citation type="journal article" date="2019" name="G3 (Bethesda)">
        <title>Hybrid Assembly of the Genome of the Entomopathogenic Nematode Steinernema carpocapsae Identifies the X-Chromosome.</title>
        <authorList>
            <person name="Serra L."/>
            <person name="Macchietto M."/>
            <person name="Macias-Munoz A."/>
            <person name="McGill C.J."/>
            <person name="Rodriguez I.M."/>
            <person name="Rodriguez B."/>
            <person name="Murad R."/>
            <person name="Mortazavi A."/>
        </authorList>
    </citation>
    <scope>NUCLEOTIDE SEQUENCE [LARGE SCALE GENOMIC DNA]</scope>
    <source>
        <strain evidence="14 15">ALL</strain>
    </source>
</reference>
<comment type="pathway">
    <text evidence="2">Protein modification; protein glycosylation.</text>
</comment>
<gene>
    <name evidence="14" type="ORF">L596_022742</name>
</gene>
<evidence type="ECO:0000313" key="14">
    <source>
        <dbReference type="EMBL" id="TKR70759.1"/>
    </source>
</evidence>
<protein>
    <recommendedName>
        <fullName evidence="4">N-acetylgalactosaminide beta-1,3-galactosyltransferase</fullName>
        <ecNumber evidence="4">2.4.1.122</ecNumber>
    </recommendedName>
</protein>
<evidence type="ECO:0000256" key="10">
    <source>
        <dbReference type="ARBA" id="ARBA00022989"/>
    </source>
</evidence>
<dbReference type="STRING" id="34508.A0A4U5MMI9"/>
<keyword evidence="15" id="KW-1185">Reference proteome</keyword>
<dbReference type="EC" id="2.4.1.122" evidence="4"/>
<dbReference type="GO" id="GO:0016020">
    <property type="term" value="C:membrane"/>
    <property type="evidence" value="ECO:0007669"/>
    <property type="project" value="UniProtKB-SubCell"/>
</dbReference>
<evidence type="ECO:0000256" key="7">
    <source>
        <dbReference type="ARBA" id="ARBA00022692"/>
    </source>
</evidence>
<evidence type="ECO:0000313" key="15">
    <source>
        <dbReference type="Proteomes" id="UP000298663"/>
    </source>
</evidence>
<evidence type="ECO:0000256" key="1">
    <source>
        <dbReference type="ARBA" id="ARBA00004606"/>
    </source>
</evidence>
<dbReference type="InterPro" id="IPR003378">
    <property type="entry name" value="Fringe-like_glycosylTrfase"/>
</dbReference>
<keyword evidence="6" id="KW-0808">Transferase</keyword>
<comment type="similarity">
    <text evidence="3">Belongs to the glycosyltransferase 31 family. Beta3-Gal-T subfamily.</text>
</comment>
<keyword evidence="11 12" id="KW-0472">Membrane</keyword>
<proteinExistence type="inferred from homology"/>
<name>A0A4U5MMI9_STECR</name>
<dbReference type="GO" id="GO:0000166">
    <property type="term" value="F:nucleotide binding"/>
    <property type="evidence" value="ECO:0007669"/>
    <property type="project" value="UniProtKB-KW"/>
</dbReference>
<dbReference type="Proteomes" id="UP000298663">
    <property type="component" value="Unassembled WGS sequence"/>
</dbReference>
<dbReference type="Gene3D" id="3.90.550.50">
    <property type="match status" value="1"/>
</dbReference>
<dbReference type="PANTHER" id="PTHR23033">
    <property type="entry name" value="BETA1,3-GALACTOSYLTRANSFERASE"/>
    <property type="match status" value="1"/>
</dbReference>
<evidence type="ECO:0000256" key="4">
    <source>
        <dbReference type="ARBA" id="ARBA00012557"/>
    </source>
</evidence>
<dbReference type="AlphaFoldDB" id="A0A4U5MMI9"/>
<feature type="transmembrane region" description="Helical" evidence="12">
    <location>
        <begin position="21"/>
        <end position="43"/>
    </location>
</feature>
<keyword evidence="9" id="KW-0735">Signal-anchor</keyword>
<comment type="subcellular location">
    <subcellularLocation>
        <location evidence="1">Membrane</location>
        <topology evidence="1">Single-pass type II membrane protein</topology>
    </subcellularLocation>
</comment>
<organism evidence="14 15">
    <name type="scientific">Steinernema carpocapsae</name>
    <name type="common">Entomopathogenic nematode</name>
    <dbReference type="NCBI Taxonomy" id="34508"/>
    <lineage>
        <taxon>Eukaryota</taxon>
        <taxon>Metazoa</taxon>
        <taxon>Ecdysozoa</taxon>
        <taxon>Nematoda</taxon>
        <taxon>Chromadorea</taxon>
        <taxon>Rhabditida</taxon>
        <taxon>Tylenchina</taxon>
        <taxon>Panagrolaimomorpha</taxon>
        <taxon>Strongyloidoidea</taxon>
        <taxon>Steinernematidae</taxon>
        <taxon>Steinernema</taxon>
    </lineage>
</organism>